<keyword evidence="10 14" id="KW-0472">Membrane</keyword>
<feature type="transmembrane region" description="Helical" evidence="14">
    <location>
        <begin position="287"/>
        <end position="310"/>
    </location>
</feature>
<dbReference type="AlphaFoldDB" id="A0A2Z3L9L5"/>
<evidence type="ECO:0000256" key="9">
    <source>
        <dbReference type="ARBA" id="ARBA00023065"/>
    </source>
</evidence>
<keyword evidence="8" id="KW-0915">Sodium</keyword>
<dbReference type="Gene3D" id="1.20.1730.10">
    <property type="entry name" value="Sodium/glucose cotransporter"/>
    <property type="match status" value="1"/>
</dbReference>
<feature type="transmembrane region" description="Helical" evidence="14">
    <location>
        <begin position="414"/>
        <end position="435"/>
    </location>
</feature>
<feature type="transmembrane region" description="Helical" evidence="14">
    <location>
        <begin position="262"/>
        <end position="281"/>
    </location>
</feature>
<organism evidence="15 16">
    <name type="scientific">Candidatus Cardinium hertigii</name>
    <dbReference type="NCBI Taxonomy" id="247481"/>
    <lineage>
        <taxon>Bacteria</taxon>
        <taxon>Pseudomonadati</taxon>
        <taxon>Bacteroidota</taxon>
        <taxon>Cytophagia</taxon>
        <taxon>Cytophagales</taxon>
        <taxon>Amoebophilaceae</taxon>
        <taxon>Candidatus Cardinium</taxon>
    </lineage>
</organism>
<keyword evidence="16" id="KW-1185">Reference proteome</keyword>
<feature type="transmembrane region" description="Helical" evidence="14">
    <location>
        <begin position="317"/>
        <end position="334"/>
    </location>
</feature>
<keyword evidence="5 14" id="KW-0812">Transmembrane</keyword>
<evidence type="ECO:0000256" key="10">
    <source>
        <dbReference type="ARBA" id="ARBA00023136"/>
    </source>
</evidence>
<dbReference type="EMBL" id="CP029619">
    <property type="protein sequence ID" value="AWN82047.1"/>
    <property type="molecule type" value="Genomic_DNA"/>
</dbReference>
<keyword evidence="3" id="KW-0813">Transport</keyword>
<evidence type="ECO:0000256" key="13">
    <source>
        <dbReference type="RuleBase" id="RU362091"/>
    </source>
</evidence>
<dbReference type="InterPro" id="IPR001734">
    <property type="entry name" value="Na/solute_symporter"/>
</dbReference>
<keyword evidence="6" id="KW-0769">Symport</keyword>
<gene>
    <name evidence="15" type="ORF">DK880_00737</name>
</gene>
<evidence type="ECO:0000256" key="12">
    <source>
        <dbReference type="ARBA" id="ARBA00033708"/>
    </source>
</evidence>
<dbReference type="Pfam" id="PF00474">
    <property type="entry name" value="SSF"/>
    <property type="match status" value="1"/>
</dbReference>
<comment type="similarity">
    <text evidence="2 13">Belongs to the sodium:solute symporter (SSF) (TC 2.A.21) family.</text>
</comment>
<feature type="transmembrane region" description="Helical" evidence="14">
    <location>
        <begin position="167"/>
        <end position="191"/>
    </location>
</feature>
<feature type="transmembrane region" description="Helical" evidence="14">
    <location>
        <begin position="126"/>
        <end position="147"/>
    </location>
</feature>
<dbReference type="PANTHER" id="PTHR48086:SF3">
    <property type="entry name" value="SODIUM_PROLINE SYMPORTER"/>
    <property type="match status" value="1"/>
</dbReference>
<accession>A0A2Z3L9L5</accession>
<evidence type="ECO:0000313" key="15">
    <source>
        <dbReference type="EMBL" id="AWN82047.1"/>
    </source>
</evidence>
<comment type="catalytic activity">
    <reaction evidence="12">
        <text>L-proline(in) + Na(+)(in) = L-proline(out) + Na(+)(out)</text>
        <dbReference type="Rhea" id="RHEA:28967"/>
        <dbReference type="ChEBI" id="CHEBI:29101"/>
        <dbReference type="ChEBI" id="CHEBI:60039"/>
    </reaction>
</comment>
<reference evidence="15 16" key="1">
    <citation type="submission" date="2018-05" db="EMBL/GenBank/DDBJ databases">
        <title>Candidatus Cardinium hertigii Genome Assembly.</title>
        <authorList>
            <person name="Showmaker K.C."/>
            <person name="Walden K.O."/>
            <person name="Fields C.J."/>
            <person name="Lambert K.N."/>
            <person name="Hudson M.E."/>
        </authorList>
    </citation>
    <scope>NUCLEOTIDE SEQUENCE [LARGE SCALE GENOMIC DNA]</scope>
    <source>
        <strain evidence="16">cHgTN10</strain>
    </source>
</reference>
<dbReference type="InterPro" id="IPR038377">
    <property type="entry name" value="Na/Glc_symporter_sf"/>
</dbReference>
<keyword evidence="7 14" id="KW-1133">Transmembrane helix</keyword>
<feature type="transmembrane region" description="Helical" evidence="14">
    <location>
        <begin position="20"/>
        <end position="45"/>
    </location>
</feature>
<evidence type="ECO:0008006" key="17">
    <source>
        <dbReference type="Google" id="ProtNLM"/>
    </source>
</evidence>
<evidence type="ECO:0000256" key="14">
    <source>
        <dbReference type="SAM" id="Phobius"/>
    </source>
</evidence>
<evidence type="ECO:0000256" key="4">
    <source>
        <dbReference type="ARBA" id="ARBA00022475"/>
    </source>
</evidence>
<dbReference type="Proteomes" id="UP000245872">
    <property type="component" value="Chromosome"/>
</dbReference>
<dbReference type="PROSITE" id="PS50283">
    <property type="entry name" value="NA_SOLUT_SYMP_3"/>
    <property type="match status" value="1"/>
</dbReference>
<keyword evidence="4" id="KW-1003">Cell membrane</keyword>
<feature type="transmembrane region" description="Helical" evidence="14">
    <location>
        <begin position="57"/>
        <end position="77"/>
    </location>
</feature>
<dbReference type="PANTHER" id="PTHR48086">
    <property type="entry name" value="SODIUM/PROLINE SYMPORTER-RELATED"/>
    <property type="match status" value="1"/>
</dbReference>
<evidence type="ECO:0000256" key="3">
    <source>
        <dbReference type="ARBA" id="ARBA00022448"/>
    </source>
</evidence>
<dbReference type="KEGG" id="cher:DK880_00737"/>
<evidence type="ECO:0000313" key="16">
    <source>
        <dbReference type="Proteomes" id="UP000245872"/>
    </source>
</evidence>
<evidence type="ECO:0000256" key="8">
    <source>
        <dbReference type="ARBA" id="ARBA00023053"/>
    </source>
</evidence>
<comment type="subcellular location">
    <subcellularLocation>
        <location evidence="1">Cell membrane</location>
        <topology evidence="1">Multi-pass membrane protein</topology>
    </subcellularLocation>
</comment>
<evidence type="ECO:0000256" key="7">
    <source>
        <dbReference type="ARBA" id="ARBA00022989"/>
    </source>
</evidence>
<protein>
    <recommendedName>
        <fullName evidence="17">High-affinity proline transporter PutP</fullName>
    </recommendedName>
</protein>
<evidence type="ECO:0000256" key="2">
    <source>
        <dbReference type="ARBA" id="ARBA00006434"/>
    </source>
</evidence>
<dbReference type="GO" id="GO:0006814">
    <property type="term" value="P:sodium ion transport"/>
    <property type="evidence" value="ECO:0007669"/>
    <property type="project" value="UniProtKB-KW"/>
</dbReference>
<evidence type="ECO:0000256" key="5">
    <source>
        <dbReference type="ARBA" id="ARBA00022692"/>
    </source>
</evidence>
<dbReference type="GO" id="GO:0005886">
    <property type="term" value="C:plasma membrane"/>
    <property type="evidence" value="ECO:0007669"/>
    <property type="project" value="UniProtKB-SubCell"/>
</dbReference>
<keyword evidence="9" id="KW-0406">Ion transport</keyword>
<name>A0A2Z3L9L5_9BACT</name>
<dbReference type="InterPro" id="IPR050277">
    <property type="entry name" value="Sodium:Solute_Symporter"/>
</dbReference>
<feature type="transmembrane region" description="Helical" evidence="14">
    <location>
        <begin position="441"/>
        <end position="463"/>
    </location>
</feature>
<evidence type="ECO:0000256" key="6">
    <source>
        <dbReference type="ARBA" id="ARBA00022847"/>
    </source>
</evidence>
<proteinExistence type="inferred from homology"/>
<feature type="transmembrane region" description="Helical" evidence="14">
    <location>
        <begin position="83"/>
        <end position="105"/>
    </location>
</feature>
<evidence type="ECO:0000256" key="11">
    <source>
        <dbReference type="ARBA" id="ARBA00023201"/>
    </source>
</evidence>
<keyword evidence="11" id="KW-0739">Sodium transport</keyword>
<evidence type="ECO:0000256" key="1">
    <source>
        <dbReference type="ARBA" id="ARBA00004651"/>
    </source>
</evidence>
<sequence>MKHLSMAETIGHVYGKYPRIITAISSICRSIISLSIQIVVISKTISICVGPVDSGEITILATLILITYSAFGGIRSVTFTDVLQFLTFSMIIPLLAWFLFIKIGIPISEVISFLQRQEKFQLRTVLHFDTKLAAMVSLVLSGIVYYIKPTTIQRLYMASDPLQAQKVFSYGSIFSVLIEGCIILVGLFIFVETPDLPKEKIWPYIMHNIPSTFKGFFSISLLAMSMSTADSYLNSCAIMVSHDIVGSVQGIKKTSYIYQIRIARLTTIVIGLCAMCVAFWCRDLLKLMFLAIDFSIPVVTAPFILSVFGFRGTSRTALIGMATGTLAILVWSKWVEPLDPSIGIDGAFPSMLANGLAMLAAHYLLPQPAGTGWVPPDKTYQQWQQEKERIKRRNKQERAIFFTKENLAKLKPKAITTVFVGVYLIITSLVSSCYYNGQTKAVWVSIPFCMLGVAYIGYVAFFANKIPDWAIGF</sequence>
<dbReference type="GO" id="GO:0015293">
    <property type="term" value="F:symporter activity"/>
    <property type="evidence" value="ECO:0007669"/>
    <property type="project" value="UniProtKB-KW"/>
</dbReference>